<organism evidence="1">
    <name type="scientific">Hexamita inflata</name>
    <dbReference type="NCBI Taxonomy" id="28002"/>
    <lineage>
        <taxon>Eukaryota</taxon>
        <taxon>Metamonada</taxon>
        <taxon>Diplomonadida</taxon>
        <taxon>Hexamitidae</taxon>
        <taxon>Hexamitinae</taxon>
        <taxon>Hexamita</taxon>
    </lineage>
</organism>
<dbReference type="Proteomes" id="UP001642409">
    <property type="component" value="Unassembled WGS sequence"/>
</dbReference>
<evidence type="ECO:0000313" key="1">
    <source>
        <dbReference type="EMBL" id="CAI9938508.1"/>
    </source>
</evidence>
<keyword evidence="3" id="KW-1185">Reference proteome</keyword>
<dbReference type="EMBL" id="CAXDID020000285">
    <property type="protein sequence ID" value="CAL6070677.1"/>
    <property type="molecule type" value="Genomic_DNA"/>
</dbReference>
<proteinExistence type="predicted"/>
<dbReference type="EMBL" id="CATOUU010000655">
    <property type="protein sequence ID" value="CAI9938508.1"/>
    <property type="molecule type" value="Genomic_DNA"/>
</dbReference>
<reference evidence="1" key="1">
    <citation type="submission" date="2023-06" db="EMBL/GenBank/DDBJ databases">
        <authorList>
            <person name="Kurt Z."/>
        </authorList>
    </citation>
    <scope>NUCLEOTIDE SEQUENCE</scope>
</reference>
<reference evidence="2 3" key="2">
    <citation type="submission" date="2024-07" db="EMBL/GenBank/DDBJ databases">
        <authorList>
            <person name="Akdeniz Z."/>
        </authorList>
    </citation>
    <scope>NUCLEOTIDE SEQUENCE [LARGE SCALE GENOMIC DNA]</scope>
</reference>
<evidence type="ECO:0000313" key="2">
    <source>
        <dbReference type="EMBL" id="CAL6070677.1"/>
    </source>
</evidence>
<protein>
    <submittedName>
        <fullName evidence="2">Hypothetical_protein</fullName>
    </submittedName>
</protein>
<gene>
    <name evidence="1" type="ORF">HINF_LOCUS26153</name>
    <name evidence="2" type="ORF">HINF_LOCUS54694</name>
</gene>
<accession>A0AA86PJV3</accession>
<dbReference type="AlphaFoldDB" id="A0AA86PJV3"/>
<evidence type="ECO:0000313" key="3">
    <source>
        <dbReference type="Proteomes" id="UP001642409"/>
    </source>
</evidence>
<comment type="caution">
    <text evidence="1">The sequence shown here is derived from an EMBL/GenBank/DDBJ whole genome shotgun (WGS) entry which is preliminary data.</text>
</comment>
<sequence length="118" mass="13697">MCACARMYSAHTVRIKMCAFFIFVRILRTKTSPSYNQFKQSLECFDTFFTVLSTVTTKIAQERFVGLEHICTWMGIKLLRQIFVDSIYQRACIHVHQNDFVLCIANQAYYNSTSRAAS</sequence>
<name>A0AA86PJV3_9EUKA</name>